<evidence type="ECO:0000313" key="3">
    <source>
        <dbReference type="Proteomes" id="UP000094793"/>
    </source>
</evidence>
<proteinExistence type="predicted"/>
<reference evidence="3" key="2">
    <citation type="submission" date="2016-09" db="EMBL/GenBank/DDBJ databases">
        <title>Complete Genome Sequence of Brevibacterium linens SMQ-1335.</title>
        <authorList>
            <person name="de Melo A.G."/>
            <person name="Labrie S.J."/>
            <person name="Dumaresq J."/>
            <person name="Roberts R.J."/>
            <person name="Tremblay D.M."/>
            <person name="Moineau S."/>
        </authorList>
    </citation>
    <scope>NUCLEOTIDE SEQUENCE [LARGE SCALE GENOMIC DNA]</scope>
    <source>
        <strain evidence="3">SMQ-1335</strain>
    </source>
</reference>
<dbReference type="EMBL" id="NRGX01000001">
    <property type="protein sequence ID" value="PCC19655.1"/>
    <property type="molecule type" value="Genomic_DNA"/>
</dbReference>
<evidence type="ECO:0000313" key="2">
    <source>
        <dbReference type="EMBL" id="PCC19655.1"/>
    </source>
</evidence>
<organism evidence="1 3">
    <name type="scientific">Brevibacterium aurantiacum</name>
    <dbReference type="NCBI Taxonomy" id="273384"/>
    <lineage>
        <taxon>Bacteria</taxon>
        <taxon>Bacillati</taxon>
        <taxon>Actinomycetota</taxon>
        <taxon>Actinomycetes</taxon>
        <taxon>Micrococcales</taxon>
        <taxon>Brevibacteriaceae</taxon>
        <taxon>Brevibacterium</taxon>
    </lineage>
</organism>
<dbReference type="OrthoDB" id="3239945at2"/>
<evidence type="ECO:0000313" key="4">
    <source>
        <dbReference type="Proteomes" id="UP000218377"/>
    </source>
</evidence>
<protein>
    <submittedName>
        <fullName evidence="1">Uncharacterized protein</fullName>
    </submittedName>
</protein>
<gene>
    <name evidence="1" type="ORF">BLSMQ_1578</name>
    <name evidence="2" type="ORF">CIK79_15960</name>
</gene>
<dbReference type="Proteomes" id="UP000218377">
    <property type="component" value="Unassembled WGS sequence"/>
</dbReference>
<dbReference type="RefSeq" id="WP_029417207.1">
    <property type="nucleotide sequence ID" value="NZ_AAGP01000021.1"/>
</dbReference>
<reference evidence="2 4" key="3">
    <citation type="journal article" date="2017" name="Elife">
        <title>Extensive horizontal gene transfer in cheese-associated bacteria.</title>
        <authorList>
            <person name="Bonham K.S."/>
            <person name="Wolfe B.E."/>
            <person name="Dutton R.J."/>
        </authorList>
    </citation>
    <scope>NUCLEOTIDE SEQUENCE [LARGE SCALE GENOMIC DNA]</scope>
    <source>
        <strain evidence="2 4">JB5</strain>
    </source>
</reference>
<sequence length="64" mass="6693">MPIGLLAFVAGEVAGWTRVVPRSALPGIAENRALARLLGDAADAWWVPAGQSCGGPHPNMWSLL</sequence>
<evidence type="ECO:0000313" key="1">
    <source>
        <dbReference type="EMBL" id="AOP53288.1"/>
    </source>
</evidence>
<dbReference type="AlphaFoldDB" id="A0A1D7W3P9"/>
<dbReference type="Proteomes" id="UP000094793">
    <property type="component" value="Chromosome"/>
</dbReference>
<name>A0A1D7W3P9_BREAU</name>
<dbReference type="EMBL" id="CP017150">
    <property type="protein sequence ID" value="AOP53288.1"/>
    <property type="molecule type" value="Genomic_DNA"/>
</dbReference>
<reference evidence="1" key="1">
    <citation type="submission" date="2016-09" db="EMBL/GenBank/DDBJ databases">
        <title>Complete Genome Sequence of Brevibacterium aurantiacum SMQ-1335.</title>
        <authorList>
            <person name="de Melo A.G."/>
            <person name="Labrie S.J."/>
            <person name="Dumaresq J."/>
            <person name="Roberts R.J."/>
            <person name="Tremblay D.M."/>
            <person name="Moineau S."/>
        </authorList>
    </citation>
    <scope>NUCLEOTIDE SEQUENCE</scope>
    <source>
        <strain evidence="1">SMQ-1335</strain>
    </source>
</reference>
<accession>A0A1D7W3P9</accession>
<dbReference type="KEGG" id="blin:BLSMQ_1578"/>
<accession>A0A2A3X790</accession>